<dbReference type="RefSeq" id="WP_012608758.1">
    <property type="nucleotide sequence ID" value="NC_011766.1"/>
</dbReference>
<feature type="transmembrane region" description="Helical" evidence="7">
    <location>
        <begin position="224"/>
        <end position="249"/>
    </location>
</feature>
<evidence type="ECO:0000256" key="1">
    <source>
        <dbReference type="ARBA" id="ARBA00004429"/>
    </source>
</evidence>
<name>B8D5N6_DESA1</name>
<evidence type="ECO:0000313" key="10">
    <source>
        <dbReference type="Proteomes" id="UP000006903"/>
    </source>
</evidence>
<dbReference type="PIRSF" id="PIRSF006066">
    <property type="entry name" value="HI0050"/>
    <property type="match status" value="1"/>
</dbReference>
<dbReference type="InterPro" id="IPR004681">
    <property type="entry name" value="TRAP_DctM"/>
</dbReference>
<dbReference type="eggNOG" id="arCOG01906">
    <property type="taxonomic scope" value="Archaea"/>
</dbReference>
<keyword evidence="2" id="KW-1003">Cell membrane</keyword>
<dbReference type="EMBL" id="CP001140">
    <property type="protein sequence ID" value="ACL11417.1"/>
    <property type="molecule type" value="Genomic_DNA"/>
</dbReference>
<dbReference type="Pfam" id="PF06808">
    <property type="entry name" value="DctM"/>
    <property type="match status" value="1"/>
</dbReference>
<feature type="transmembrane region" description="Helical" evidence="7">
    <location>
        <begin position="408"/>
        <end position="429"/>
    </location>
</feature>
<dbReference type="AlphaFoldDB" id="B8D5N6"/>
<dbReference type="GO" id="GO:0022857">
    <property type="term" value="F:transmembrane transporter activity"/>
    <property type="evidence" value="ECO:0007669"/>
    <property type="project" value="TreeGrafter"/>
</dbReference>
<reference evidence="9 10" key="1">
    <citation type="journal article" date="2009" name="J. Bacteriol.">
        <title>Complete genome sequence of the anaerobic, protein-degrading hyperthermophilic crenarchaeon Desulfurococcus kamchatkensis.</title>
        <authorList>
            <person name="Ravin N.V."/>
            <person name="Mardanov A.V."/>
            <person name="Beletsky A.V."/>
            <person name="Kublanov I.V."/>
            <person name="Kolganova T.V."/>
            <person name="Lebedinsky A.V."/>
            <person name="Chernyh N.A."/>
            <person name="Bonch-Osmolovskaya E.A."/>
            <person name="Skryabin K.G."/>
        </authorList>
    </citation>
    <scope>NUCLEOTIDE SEQUENCE [LARGE SCALE GENOMIC DNA]</scope>
    <source>
        <strain evidence="10">DSM 18924 / JCM 16383 / VKM B-2413 / 1221n</strain>
    </source>
</reference>
<feature type="transmembrane region" description="Helical" evidence="7">
    <location>
        <begin position="60"/>
        <end position="83"/>
    </location>
</feature>
<comment type="subcellular location">
    <subcellularLocation>
        <location evidence="1">Cell inner membrane</location>
        <topology evidence="1">Multi-pass membrane protein</topology>
    </subcellularLocation>
</comment>
<proteinExistence type="predicted"/>
<feature type="transmembrane region" description="Helical" evidence="7">
    <location>
        <begin position="149"/>
        <end position="175"/>
    </location>
</feature>
<feature type="transmembrane region" description="Helical" evidence="7">
    <location>
        <begin position="103"/>
        <end position="128"/>
    </location>
</feature>
<evidence type="ECO:0000313" key="9">
    <source>
        <dbReference type="EMBL" id="ACL11417.1"/>
    </source>
</evidence>
<keyword evidence="4 7" id="KW-0812">Transmembrane</keyword>
<evidence type="ECO:0000256" key="5">
    <source>
        <dbReference type="ARBA" id="ARBA00022989"/>
    </source>
</evidence>
<dbReference type="HOGENOM" id="CLU_019824_4_1_2"/>
<feature type="transmembrane region" description="Helical" evidence="7">
    <location>
        <begin position="285"/>
        <end position="306"/>
    </location>
</feature>
<protein>
    <submittedName>
        <fullName evidence="9">TRAP dicarboxylate transporter, DctM subunit</fullName>
    </submittedName>
</protein>
<dbReference type="InterPro" id="IPR010656">
    <property type="entry name" value="DctM"/>
</dbReference>
<feature type="transmembrane region" description="Helical" evidence="7">
    <location>
        <begin position="374"/>
        <end position="396"/>
    </location>
</feature>
<dbReference type="GeneID" id="7171193"/>
<dbReference type="Proteomes" id="UP000006903">
    <property type="component" value="Chromosome"/>
</dbReference>
<keyword evidence="3" id="KW-0997">Cell inner membrane</keyword>
<dbReference type="GO" id="GO:0005886">
    <property type="term" value="C:plasma membrane"/>
    <property type="evidence" value="ECO:0007669"/>
    <property type="project" value="UniProtKB-SubCell"/>
</dbReference>
<evidence type="ECO:0000256" key="2">
    <source>
        <dbReference type="ARBA" id="ARBA00022475"/>
    </source>
</evidence>
<feature type="transmembrane region" description="Helical" evidence="7">
    <location>
        <begin position="15"/>
        <end position="48"/>
    </location>
</feature>
<accession>B8D5N6</accession>
<sequence length="444" mass="47420">MLEFLSSIIYSLPIWSIAILFIIILLLLILIGIPVTFSIGLSSIIFLILNGKSLANAVTAMMIPLQSFPLLGVYLFVLMGTVFEKAGLTEVIVDALEPLVGRVKGGLAVVTVLGCAFFGLLTGAVAATAAAFSRIMGPEMEKRGYSREYVAAILAASAPLGAFIPPSIPAIIIATSTGTSVLTMFMVGGAIGIIVMVALIILALATSYIKGYGGVEKRFTIREVFIRVIKALPLLAVPLLVLAGIYLGVFSVTEAGALGALSAFMVAACYRRLTVRKIIDILLESGRSTAVVMLMISTSYILNYTWSLTGINNSMLQFFVNISKTYSPYVSLTVLAIILAILGMFFDVIVLAVAWGATIMSAFTPYGISPYHIGALFLFGVLLGTATPPVGAAVFVVSDSLKVKIEEIFKGIIPFVLLYMVLYIILIFIPETSLWLPRLLGLTT</sequence>
<dbReference type="KEGG" id="dka:DKAM_1091"/>
<feature type="domain" description="TRAP C4-dicarboxylate transport system permease DctM subunit" evidence="8">
    <location>
        <begin position="22"/>
        <end position="431"/>
    </location>
</feature>
<organism evidence="9 10">
    <name type="scientific">Desulfurococcus amylolyticus (strain DSM 18924 / JCM 16383 / VKM B-2413 / 1221n)</name>
    <name type="common">Desulfurococcus kamchatkensis</name>
    <dbReference type="NCBI Taxonomy" id="490899"/>
    <lineage>
        <taxon>Archaea</taxon>
        <taxon>Thermoproteota</taxon>
        <taxon>Thermoprotei</taxon>
        <taxon>Desulfurococcales</taxon>
        <taxon>Desulfurococcaceae</taxon>
        <taxon>Desulfurococcus</taxon>
    </lineage>
</organism>
<feature type="transmembrane region" description="Helical" evidence="7">
    <location>
        <begin position="181"/>
        <end position="204"/>
    </location>
</feature>
<evidence type="ECO:0000256" key="7">
    <source>
        <dbReference type="SAM" id="Phobius"/>
    </source>
</evidence>
<evidence type="ECO:0000256" key="3">
    <source>
        <dbReference type="ARBA" id="ARBA00022519"/>
    </source>
</evidence>
<dbReference type="NCBIfam" id="TIGR00786">
    <property type="entry name" value="dctM"/>
    <property type="match status" value="1"/>
</dbReference>
<evidence type="ECO:0000259" key="8">
    <source>
        <dbReference type="Pfam" id="PF06808"/>
    </source>
</evidence>
<gene>
    <name evidence="9" type="ordered locus">DKAM_1091</name>
</gene>
<keyword evidence="5 7" id="KW-1133">Transmembrane helix</keyword>
<dbReference type="STRING" id="490899.DKAM_1091"/>
<feature type="transmembrane region" description="Helical" evidence="7">
    <location>
        <begin position="255"/>
        <end position="273"/>
    </location>
</feature>
<keyword evidence="6 7" id="KW-0472">Membrane</keyword>
<evidence type="ECO:0000256" key="6">
    <source>
        <dbReference type="ARBA" id="ARBA00023136"/>
    </source>
</evidence>
<evidence type="ECO:0000256" key="4">
    <source>
        <dbReference type="ARBA" id="ARBA00022692"/>
    </source>
</evidence>
<dbReference type="PANTHER" id="PTHR33362">
    <property type="entry name" value="SIALIC ACID TRAP TRANSPORTER PERMEASE PROTEIN SIAT-RELATED"/>
    <property type="match status" value="1"/>
</dbReference>